<proteinExistence type="inferred from homology"/>
<dbReference type="GO" id="GO:0005737">
    <property type="term" value="C:cytoplasm"/>
    <property type="evidence" value="ECO:0007669"/>
    <property type="project" value="UniProtKB-ARBA"/>
</dbReference>
<dbReference type="SUPFAM" id="SSF46785">
    <property type="entry name" value="Winged helix' DNA-binding domain"/>
    <property type="match status" value="2"/>
</dbReference>
<reference evidence="9" key="1">
    <citation type="submission" date="2025-08" db="UniProtKB">
        <authorList>
            <consortium name="Ensembl"/>
        </authorList>
    </citation>
    <scope>IDENTIFICATION</scope>
</reference>
<keyword evidence="3 8" id="KW-0240">DNA-directed RNA polymerase</keyword>
<dbReference type="OMA" id="VGTTKKC"/>
<evidence type="ECO:0000256" key="4">
    <source>
        <dbReference type="ARBA" id="ARBA00023163"/>
    </source>
</evidence>
<dbReference type="KEGG" id="hcq:109527635"/>
<evidence type="ECO:0000256" key="6">
    <source>
        <dbReference type="ARBA" id="ARBA00064086"/>
    </source>
</evidence>
<evidence type="ECO:0000256" key="1">
    <source>
        <dbReference type="ARBA" id="ARBA00004123"/>
    </source>
</evidence>
<comment type="similarity">
    <text evidence="2 8">Belongs to the eukaryotic RPC34/RPC39 RNA polymerase subunit family.</text>
</comment>
<comment type="subunit">
    <text evidence="6">Component of the RNA polymerase III complex consisting of 17 subunits: a ten-subunit horseshoe-shaped catalytic core composed of POLR3A/RPC1, POLR3B/RPC2, POLR1C/RPAC1, POLR1D/RPAC2, POLR3K/RPC10, POLR2E/RPABC1, POLR2F/RPABC2, POLR2H/RPABC3, POLR2K/RPABC4 and POLR2L/RPABC5; a mobile stalk composed of two subunits POLR3H/RPC8 and CRCP/RPC9, protruding from the core and functioning primarily in transcription initiation; and additional subunits homologous to general transcription factors of the RNA polymerase II machinery, POLR3C/RPC3-POLR3F/RPC6-POLR3G/RPC7 heterotrimer required for transcription initiation and POLR3D/RPC4-POLR3E/RPC5 heterodimer involved in both transcription initiation and termination. Directly interacts with POLR3C. Interacts with TBP and TFIIIB90 and GTF3C4. Interacts with MAF1. As part of the RNA polymerase III complex, interacts with PKP2.</text>
</comment>
<dbReference type="RefSeq" id="XP_019745208.1">
    <property type="nucleotide sequence ID" value="XM_019889649.1"/>
</dbReference>
<evidence type="ECO:0000256" key="3">
    <source>
        <dbReference type="ARBA" id="ARBA00022478"/>
    </source>
</evidence>
<dbReference type="GeneID" id="109527635"/>
<dbReference type="GeneTree" id="ENSGT00390000009679"/>
<evidence type="ECO:0000256" key="2">
    <source>
        <dbReference type="ARBA" id="ARBA00011038"/>
    </source>
</evidence>
<dbReference type="InterPro" id="IPR016049">
    <property type="entry name" value="RNA_pol_Rpc34-like"/>
</dbReference>
<dbReference type="Pfam" id="PF05158">
    <property type="entry name" value="RNA_pol_Rpc34"/>
    <property type="match status" value="1"/>
</dbReference>
<evidence type="ECO:0000256" key="7">
    <source>
        <dbReference type="ARBA" id="ARBA00072525"/>
    </source>
</evidence>
<dbReference type="InterPro" id="IPR036390">
    <property type="entry name" value="WH_DNA-bd_sf"/>
</dbReference>
<keyword evidence="5 8" id="KW-0539">Nucleus</keyword>
<dbReference type="Gene3D" id="1.10.10.10">
    <property type="entry name" value="Winged helix-like DNA-binding domain superfamily/Winged helix DNA-binding domain"/>
    <property type="match status" value="2"/>
</dbReference>
<sequence>MSEVKVKKETNNCDPAEVENRIKALCQQFPHGITDQVIQNDMPHLDARQRAAAINKLLSLGLLDLLRNSGGLLYKLKDAQSASKMKGSDNQEKLVYQIIEDAADKGIWSRDIRFKSNLPLTEINKILKNLESKKLIKAVKSVAASKKKVYMLYNVQPDRSVTGGAWYSDQDFESEFVEVLNQQCFKFLHGKAESAQVGEQSPVLQRNSSFATSHEVWKYMRELGISKVDLSMDDTETILDTLVYDGKAEMNVMAAKEGTPGCADGRIKLYRAVRAVAAPAGLVKTPCGLCPVFDDCREGGEISPSNCVYLDQWLDF</sequence>
<dbReference type="CTD" id="10621"/>
<dbReference type="AlphaFoldDB" id="A0A3Q2XY19"/>
<dbReference type="GO" id="GO:0005654">
    <property type="term" value="C:nucleoplasm"/>
    <property type="evidence" value="ECO:0007669"/>
    <property type="project" value="UniProtKB-ARBA"/>
</dbReference>
<keyword evidence="10" id="KW-1185">Reference proteome</keyword>
<dbReference type="STRING" id="109280.ENSHCOP00000009322"/>
<protein>
    <recommendedName>
        <fullName evidence="7 8">DNA-directed RNA polymerase III subunit RPC6</fullName>
        <shortName evidence="8">RNA polymerase III subunit C6</shortName>
    </recommendedName>
</protein>
<dbReference type="OrthoDB" id="613763at2759"/>
<dbReference type="Ensembl" id="ENSHCOT00000025761.1">
    <property type="protein sequence ID" value="ENSHCOP00000009322.1"/>
    <property type="gene ID" value="ENSHCOG00000011751.1"/>
</dbReference>
<evidence type="ECO:0000256" key="5">
    <source>
        <dbReference type="ARBA" id="ARBA00023242"/>
    </source>
</evidence>
<dbReference type="PIRSF" id="PIRSF028763">
    <property type="entry name" value="RNA_pol_Rpc34"/>
    <property type="match status" value="1"/>
</dbReference>
<name>A0A3Q2XY19_HIPCM</name>
<comment type="function">
    <text evidence="8">DNA-dependent RNA polymerase catalyzes the transcription of DNA into RNA using the four ribonucleoside triphosphates as substrates. Specific peripheric component of RNA polymerase III which synthesizes small RNAs, such as 5S rRNA and tRNAs.</text>
</comment>
<keyword evidence="4 8" id="KW-0804">Transcription</keyword>
<organism evidence="9 10">
    <name type="scientific">Hippocampus comes</name>
    <name type="common">Tiger tail seahorse</name>
    <dbReference type="NCBI Taxonomy" id="109280"/>
    <lineage>
        <taxon>Eukaryota</taxon>
        <taxon>Metazoa</taxon>
        <taxon>Chordata</taxon>
        <taxon>Craniata</taxon>
        <taxon>Vertebrata</taxon>
        <taxon>Euteleostomi</taxon>
        <taxon>Actinopterygii</taxon>
        <taxon>Neopterygii</taxon>
        <taxon>Teleostei</taxon>
        <taxon>Neoteleostei</taxon>
        <taxon>Acanthomorphata</taxon>
        <taxon>Syngnathiaria</taxon>
        <taxon>Syngnathiformes</taxon>
        <taxon>Syngnathoidei</taxon>
        <taxon>Syngnathidae</taxon>
        <taxon>Hippocampus</taxon>
    </lineage>
</organism>
<dbReference type="InterPro" id="IPR007832">
    <property type="entry name" value="RNA_pol_Rpc34"/>
</dbReference>
<comment type="subcellular location">
    <subcellularLocation>
        <location evidence="1 8">Nucleus</location>
    </subcellularLocation>
</comment>
<reference evidence="9" key="2">
    <citation type="submission" date="2025-09" db="UniProtKB">
        <authorList>
            <consortium name="Ensembl"/>
        </authorList>
    </citation>
    <scope>IDENTIFICATION</scope>
</reference>
<evidence type="ECO:0000256" key="8">
    <source>
        <dbReference type="PIRNR" id="PIRNR028763"/>
    </source>
</evidence>
<dbReference type="Proteomes" id="UP000264820">
    <property type="component" value="Unplaced"/>
</dbReference>
<dbReference type="GO" id="GO:0006383">
    <property type="term" value="P:transcription by RNA polymerase III"/>
    <property type="evidence" value="ECO:0007669"/>
    <property type="project" value="UniProtKB-UniRule"/>
</dbReference>
<dbReference type="FunFam" id="1.10.10.10:FF:000116">
    <property type="entry name" value="DNA-directed RNA polymerase III subunit RPC6"/>
    <property type="match status" value="1"/>
</dbReference>
<evidence type="ECO:0000313" key="9">
    <source>
        <dbReference type="Ensembl" id="ENSHCOP00000009322.1"/>
    </source>
</evidence>
<dbReference type="PANTHER" id="PTHR12780">
    <property type="entry name" value="RNA POLYMERASE III DNA DIRECTED , 39KD SUBUNIT-RELATED"/>
    <property type="match status" value="1"/>
</dbReference>
<dbReference type="FunFam" id="1.10.10.10:FF:000237">
    <property type="entry name" value="DNA-directed RNA polymerase III subunit RPC6"/>
    <property type="match status" value="1"/>
</dbReference>
<dbReference type="InterPro" id="IPR036388">
    <property type="entry name" value="WH-like_DNA-bd_sf"/>
</dbReference>
<evidence type="ECO:0000313" key="10">
    <source>
        <dbReference type="Proteomes" id="UP000264820"/>
    </source>
</evidence>
<dbReference type="GO" id="GO:0005666">
    <property type="term" value="C:RNA polymerase III complex"/>
    <property type="evidence" value="ECO:0007669"/>
    <property type="project" value="UniProtKB-UniRule"/>
</dbReference>
<accession>A0A3Q2XY19</accession>